<dbReference type="Pfam" id="PF01548">
    <property type="entry name" value="DEDD_Tnp_IS110"/>
    <property type="match status" value="1"/>
</dbReference>
<keyword evidence="1" id="KW-0175">Coiled coil</keyword>
<dbReference type="GO" id="GO:0003677">
    <property type="term" value="F:DNA binding"/>
    <property type="evidence" value="ECO:0007669"/>
    <property type="project" value="InterPro"/>
</dbReference>
<dbReference type="PANTHER" id="PTHR33055">
    <property type="entry name" value="TRANSPOSASE FOR INSERTION SEQUENCE ELEMENT IS1111A"/>
    <property type="match status" value="1"/>
</dbReference>
<feature type="coiled-coil region" evidence="1">
    <location>
        <begin position="187"/>
        <end position="214"/>
    </location>
</feature>
<sequence>MPQRNVPRSAAVYGIDIGKNIFHVVGLGSDGVPVQKVRFRRDTLLQFFERAAPAIVGMESCAGSQWIARKIKALGHKVRLIPAQFVKPYVKSNKTDIIDAEAIAEAATRPTMRFAALKSEEQADLQALHRVRDQMIGTRTRLINQMRAFCLEYGIALRQGAGLFKLDLPQVLEDKSNDLSLAMRKLLADLFADLRQLEQRIGDVTREIEAIASREDVARRLMTIPGIGALGATALLAAIGNGRQFQKARDLAAWLGLVPREYSTGGKQKLLGISKRGNRYVRKLLVHGARTCFRHLDRTRDRLGNWLDGLQARMHPNKAVVALAAKMARIVWVVLTKPGALYERRDPAFT</sequence>
<dbReference type="InterPro" id="IPR002525">
    <property type="entry name" value="Transp_IS110-like_N"/>
</dbReference>
<dbReference type="PANTHER" id="PTHR33055:SF3">
    <property type="entry name" value="PUTATIVE TRANSPOSASE FOR IS117-RELATED"/>
    <property type="match status" value="1"/>
</dbReference>
<dbReference type="GO" id="GO:0006313">
    <property type="term" value="P:DNA transposition"/>
    <property type="evidence" value="ECO:0007669"/>
    <property type="project" value="InterPro"/>
</dbReference>
<dbReference type="Pfam" id="PF02371">
    <property type="entry name" value="Transposase_20"/>
    <property type="match status" value="1"/>
</dbReference>
<dbReference type="GO" id="GO:0004803">
    <property type="term" value="F:transposase activity"/>
    <property type="evidence" value="ECO:0007669"/>
    <property type="project" value="InterPro"/>
</dbReference>
<dbReference type="RefSeq" id="WP_309770761.1">
    <property type="nucleotide sequence ID" value="NZ_JAVIZC010000002.1"/>
</dbReference>
<feature type="domain" description="Transposase IS110-like N-terminal" evidence="2">
    <location>
        <begin position="14"/>
        <end position="150"/>
    </location>
</feature>
<evidence type="ECO:0000259" key="3">
    <source>
        <dbReference type="Pfam" id="PF02371"/>
    </source>
</evidence>
<dbReference type="EMBL" id="JAVIZC010000002">
    <property type="protein sequence ID" value="MDR6101859.1"/>
    <property type="molecule type" value="Genomic_DNA"/>
</dbReference>
<comment type="caution">
    <text evidence="4">The sequence shown here is derived from an EMBL/GenBank/DDBJ whole genome shotgun (WGS) entry which is preliminary data.</text>
</comment>
<proteinExistence type="predicted"/>
<dbReference type="Proteomes" id="UP001255601">
    <property type="component" value="Unassembled WGS sequence"/>
</dbReference>
<dbReference type="AlphaFoldDB" id="A0AAJ2ERJ0"/>
<evidence type="ECO:0000313" key="4">
    <source>
        <dbReference type="EMBL" id="MDR6101859.1"/>
    </source>
</evidence>
<protein>
    <submittedName>
        <fullName evidence="4">Transposase</fullName>
    </submittedName>
</protein>
<reference evidence="4" key="1">
    <citation type="submission" date="2023-08" db="EMBL/GenBank/DDBJ databases">
        <title>Functional and genomic diversity of the sorghum phyllosphere microbiome.</title>
        <authorList>
            <person name="Shade A."/>
        </authorList>
    </citation>
    <scope>NUCLEOTIDE SEQUENCE</scope>
    <source>
        <strain evidence="4">SORGH_AS_0974</strain>
    </source>
</reference>
<dbReference type="InterPro" id="IPR003346">
    <property type="entry name" value="Transposase_20"/>
</dbReference>
<evidence type="ECO:0000259" key="2">
    <source>
        <dbReference type="Pfam" id="PF01548"/>
    </source>
</evidence>
<evidence type="ECO:0000313" key="5">
    <source>
        <dbReference type="Proteomes" id="UP001255601"/>
    </source>
</evidence>
<accession>A0AAJ2ERJ0</accession>
<dbReference type="NCBIfam" id="NF033542">
    <property type="entry name" value="transpos_IS110"/>
    <property type="match status" value="1"/>
</dbReference>
<gene>
    <name evidence="4" type="ORF">QE369_002056</name>
</gene>
<feature type="domain" description="Transposase IS116/IS110/IS902 C-terminal" evidence="3">
    <location>
        <begin position="218"/>
        <end position="300"/>
    </location>
</feature>
<dbReference type="InterPro" id="IPR047650">
    <property type="entry name" value="Transpos_IS110"/>
</dbReference>
<organism evidence="4 5">
    <name type="scientific">Agrobacterium larrymoorei</name>
    <dbReference type="NCBI Taxonomy" id="160699"/>
    <lineage>
        <taxon>Bacteria</taxon>
        <taxon>Pseudomonadati</taxon>
        <taxon>Pseudomonadota</taxon>
        <taxon>Alphaproteobacteria</taxon>
        <taxon>Hyphomicrobiales</taxon>
        <taxon>Rhizobiaceae</taxon>
        <taxon>Rhizobium/Agrobacterium group</taxon>
        <taxon>Agrobacterium</taxon>
    </lineage>
</organism>
<name>A0AAJ2ERJ0_9HYPH</name>
<evidence type="ECO:0000256" key="1">
    <source>
        <dbReference type="SAM" id="Coils"/>
    </source>
</evidence>